<reference evidence="2 3" key="1">
    <citation type="submission" date="2014-03" db="EMBL/GenBank/DDBJ databases">
        <title>Draft genome sequence of the novel thermoacidophilic archaea Acidianus copahuensis ALE1 strain, isolated from Copahue volcanic area in Neuquen Argentina.</title>
        <authorList>
            <person name="Urbieta M.S."/>
            <person name="Rascovan N."/>
            <person name="Castro C."/>
            <person name="Revale S."/>
            <person name="Giaveno M.A."/>
            <person name="Vazquez M.P."/>
            <person name="Donati E.R."/>
        </authorList>
    </citation>
    <scope>NUCLEOTIDE SEQUENCE [LARGE SCALE GENOMIC DNA]</scope>
    <source>
        <strain evidence="2 3">ALE1</strain>
    </source>
</reference>
<dbReference type="AlphaFoldDB" id="A0A031LTT6"/>
<name>A0A031LTT6_9CREN</name>
<keyword evidence="1" id="KW-0175">Coiled coil</keyword>
<feature type="coiled-coil region" evidence="1">
    <location>
        <begin position="288"/>
        <end position="315"/>
    </location>
</feature>
<keyword evidence="3" id="KW-1185">Reference proteome</keyword>
<protein>
    <submittedName>
        <fullName evidence="2">Uncharacterized protein</fullName>
    </submittedName>
</protein>
<gene>
    <name evidence="2" type="ORF">CM19_02000</name>
</gene>
<organism evidence="2 3">
    <name type="scientific">Candidatus Acidianus copahuensis</name>
    <dbReference type="NCBI Taxonomy" id="1160895"/>
    <lineage>
        <taxon>Archaea</taxon>
        <taxon>Thermoproteota</taxon>
        <taxon>Thermoprotei</taxon>
        <taxon>Sulfolobales</taxon>
        <taxon>Sulfolobaceae</taxon>
        <taxon>Acidianus</taxon>
    </lineage>
</organism>
<sequence length="448" mass="51563">MRVVYSAFAVSSESGSPLDVGQQLSIGIIKATEGLKLRSATIVGWPFLLFKLEDTQGFLCFDETANLSVNVKKTILQDYNRVIDRLSSIDSDHEFIETISKIPWGEVKGDENIAIRGLIPYDITSVINKPSPQLPLLVLKRNIDIYQVQAEIDDIKRISQTIDNEIRNIDNTIDRIKAVGEIFAGKLAKYQNNVEEKFMKLISAERSGLDKVVSSFKVDLYRQVKEKSEDYIKKIVEMEGVISRAELDYRSGKITKGPLNALLQSKSKLYEEYNKSLEQVKEPYFSKVDLIINKIKELDDRRQQEINEIKHKIENIRKNVDWVISNLERLKESKRSELAFITDMSRRTIYNDELIEVIVPFLVAERDDSSIIVLSPQQYKGKVRSIFGLSRQEISTPISSFMSVFENVLMKERYPDNLKVNREVIAQGLRELSEDGWKTKRSLDEYYV</sequence>
<evidence type="ECO:0000256" key="1">
    <source>
        <dbReference type="SAM" id="Coils"/>
    </source>
</evidence>
<dbReference type="RefSeq" id="WP_048098732.1">
    <property type="nucleotide sequence ID" value="NZ_JFZT01000017.1"/>
</dbReference>
<accession>A0A031LTT6</accession>
<dbReference type="Proteomes" id="UP000024332">
    <property type="component" value="Unassembled WGS sequence"/>
</dbReference>
<evidence type="ECO:0000313" key="3">
    <source>
        <dbReference type="Proteomes" id="UP000024332"/>
    </source>
</evidence>
<comment type="caution">
    <text evidence="2">The sequence shown here is derived from an EMBL/GenBank/DDBJ whole genome shotgun (WGS) entry which is preliminary data.</text>
</comment>
<dbReference type="OrthoDB" id="40851at2157"/>
<dbReference type="STRING" id="1160895.CM19_02000"/>
<dbReference type="EMBL" id="JFZT01000017">
    <property type="protein sequence ID" value="EZQ11150.1"/>
    <property type="molecule type" value="Genomic_DNA"/>
</dbReference>
<proteinExistence type="predicted"/>
<evidence type="ECO:0000313" key="2">
    <source>
        <dbReference type="EMBL" id="EZQ11150.1"/>
    </source>
</evidence>